<name>A0A1W6YRB1_9BORD</name>
<proteinExistence type="predicted"/>
<protein>
    <submittedName>
        <fullName evidence="1">Cytoplasmic protein</fullName>
    </submittedName>
</protein>
<dbReference type="AlphaFoldDB" id="A0A1W6YRB1"/>
<dbReference type="EMBL" id="CP021108">
    <property type="protein sequence ID" value="ARP83636.1"/>
    <property type="molecule type" value="Genomic_DNA"/>
</dbReference>
<sequence>MSKSSYAVPPAQARAIWLRAQCLDRPAPFGAGPQATRMAVEHLGYVQIDTINVIERSHHHILHTRIPAYERTDLERAQSVDKTVFEYWTHALSYVPTADYRYFMPAMTRYRTAAPDVFTTVAAEDYAALIKRIRKEGALSIRDIDEELVEKTHPWGSRKPSKRALRLGFLTGDLTISRRVGMLKTYELAQRHFAWARRPRAATPAQFADYLLDRAVRAQGMASLDSICYGNLSMKALVGERIAARVRRKGLVPVHIDGHTVQHWAAPSTLDVPPAGDGRPLVHLLSPFDPLVIQRKRLQLFFGYTHRFEAYVPPARRVLGYFALPVLVGDEIVAAIDLKTDRQARKLVVKQWTWLAKKRAGIKPGIEDALHSFERFQLGG</sequence>
<dbReference type="Proteomes" id="UP000194151">
    <property type="component" value="Chromosome"/>
</dbReference>
<dbReference type="InterPro" id="IPR009351">
    <property type="entry name" value="AlkZ-like"/>
</dbReference>
<reference evidence="1 2" key="1">
    <citation type="submission" date="2017-05" db="EMBL/GenBank/DDBJ databases">
        <title>Complete and WGS of Bordetella genogroups.</title>
        <authorList>
            <person name="Spilker T."/>
            <person name="LiPuma J."/>
        </authorList>
    </citation>
    <scope>NUCLEOTIDE SEQUENCE [LARGE SCALE GENOMIC DNA]</scope>
    <source>
        <strain evidence="1 2">AU19157</strain>
    </source>
</reference>
<dbReference type="PANTHER" id="PTHR30528:SF0">
    <property type="entry name" value="CYTOPLASMIC PROTEIN"/>
    <property type="match status" value="1"/>
</dbReference>
<dbReference type="KEGG" id="bgv:CAL12_24380"/>
<gene>
    <name evidence="1" type="ORF">CAL12_24380</name>
</gene>
<evidence type="ECO:0000313" key="1">
    <source>
        <dbReference type="EMBL" id="ARP83636.1"/>
    </source>
</evidence>
<dbReference type="Pfam" id="PF06224">
    <property type="entry name" value="AlkZ-like"/>
    <property type="match status" value="1"/>
</dbReference>
<dbReference type="PANTHER" id="PTHR30528">
    <property type="entry name" value="CYTOPLASMIC PROTEIN"/>
    <property type="match status" value="1"/>
</dbReference>
<accession>A0A1W6YRB1</accession>
<dbReference type="STRING" id="1416806.CAL12_24380"/>
<keyword evidence="2" id="KW-1185">Reference proteome</keyword>
<evidence type="ECO:0000313" key="2">
    <source>
        <dbReference type="Proteomes" id="UP000194151"/>
    </source>
</evidence>
<organism evidence="1 2">
    <name type="scientific">Bordetella genomosp. 8</name>
    <dbReference type="NCBI Taxonomy" id="1416806"/>
    <lineage>
        <taxon>Bacteria</taxon>
        <taxon>Pseudomonadati</taxon>
        <taxon>Pseudomonadota</taxon>
        <taxon>Betaproteobacteria</taxon>
        <taxon>Burkholderiales</taxon>
        <taxon>Alcaligenaceae</taxon>
        <taxon>Bordetella</taxon>
    </lineage>
</organism>
<dbReference type="RefSeq" id="WP_198298320.1">
    <property type="nucleotide sequence ID" value="NZ_CP021108.1"/>
</dbReference>